<dbReference type="Gene3D" id="3.40.605.10">
    <property type="entry name" value="Aldehyde Dehydrogenase, Chain A, domain 1"/>
    <property type="match status" value="1"/>
</dbReference>
<proteinExistence type="predicted"/>
<comment type="caution">
    <text evidence="2">The sequence shown here is derived from an EMBL/GenBank/DDBJ whole genome shotgun (WGS) entry which is preliminary data.</text>
</comment>
<feature type="compositionally biased region" description="Basic residues" evidence="1">
    <location>
        <begin position="150"/>
        <end position="173"/>
    </location>
</feature>
<sequence length="191" mass="20946">MDILRRTKAAWPSICNASAEDKNRILSAMADSLQAECDAILRCNAEDMDAARGHISDVMLDRLYLDKDRIDAMADGIRATVALPDHTGRILAQIDHPNGMKIYKKQVPLGLVAIIYESRPNVTSDAAALTIKSGNVCMLRSGKEGFPHGQSHRGRAQAGHRVRGRRSGHRQHRGGYQPPERYGDHAGQGPC</sequence>
<gene>
    <name evidence="2" type="ORF">LEA_06872</name>
</gene>
<dbReference type="PANTHER" id="PTHR11063:SF8">
    <property type="entry name" value="DELTA-1-PYRROLINE-5-CARBOXYLATE SYNTHASE"/>
    <property type="match status" value="1"/>
</dbReference>
<evidence type="ECO:0000256" key="1">
    <source>
        <dbReference type="SAM" id="MobiDB-lite"/>
    </source>
</evidence>
<protein>
    <submittedName>
        <fullName evidence="2">Glutamate-5-semialdehyde dehydrogenase</fullName>
    </submittedName>
</protein>
<dbReference type="EMBL" id="AJWY01004505">
    <property type="protein sequence ID" value="EKC72189.1"/>
    <property type="molecule type" value="Genomic_DNA"/>
</dbReference>
<accession>K1TX66</accession>
<dbReference type="InterPro" id="IPR016162">
    <property type="entry name" value="Ald_DH_N"/>
</dbReference>
<organism evidence="2">
    <name type="scientific">human gut metagenome</name>
    <dbReference type="NCBI Taxonomy" id="408170"/>
    <lineage>
        <taxon>unclassified sequences</taxon>
        <taxon>metagenomes</taxon>
        <taxon>organismal metagenomes</taxon>
    </lineage>
</organism>
<evidence type="ECO:0000313" key="2">
    <source>
        <dbReference type="EMBL" id="EKC72189.1"/>
    </source>
</evidence>
<dbReference type="SUPFAM" id="SSF53720">
    <property type="entry name" value="ALDH-like"/>
    <property type="match status" value="1"/>
</dbReference>
<dbReference type="InterPro" id="IPR016161">
    <property type="entry name" value="Ald_DH/histidinol_DH"/>
</dbReference>
<feature type="region of interest" description="Disordered" evidence="1">
    <location>
        <begin position="142"/>
        <end position="191"/>
    </location>
</feature>
<dbReference type="AlphaFoldDB" id="K1TX66"/>
<feature type="non-terminal residue" evidence="2">
    <location>
        <position position="191"/>
    </location>
</feature>
<name>K1TX66_9ZZZZ</name>
<dbReference type="PANTHER" id="PTHR11063">
    <property type="entry name" value="GLUTAMATE SEMIALDEHYDE DEHYDROGENASE"/>
    <property type="match status" value="1"/>
</dbReference>
<dbReference type="GO" id="GO:0004350">
    <property type="term" value="F:glutamate-5-semialdehyde dehydrogenase activity"/>
    <property type="evidence" value="ECO:0007669"/>
    <property type="project" value="TreeGrafter"/>
</dbReference>
<reference evidence="2" key="1">
    <citation type="journal article" date="2013" name="Environ. Microbiol.">
        <title>Microbiota from the distal guts of lean and obese adolescents exhibit partial functional redundancy besides clear differences in community structure.</title>
        <authorList>
            <person name="Ferrer M."/>
            <person name="Ruiz A."/>
            <person name="Lanza F."/>
            <person name="Haange S.B."/>
            <person name="Oberbach A."/>
            <person name="Till H."/>
            <person name="Bargiela R."/>
            <person name="Campoy C."/>
            <person name="Segura M.T."/>
            <person name="Richter M."/>
            <person name="von Bergen M."/>
            <person name="Seifert J."/>
            <person name="Suarez A."/>
        </authorList>
    </citation>
    <scope>NUCLEOTIDE SEQUENCE</scope>
</reference>